<name>S3NN12_9GAMM</name>
<proteinExistence type="predicted"/>
<keyword evidence="3" id="KW-1185">Reference proteome</keyword>
<keyword evidence="1" id="KW-0732">Signal</keyword>
<accession>S3NN12</accession>
<organism evidence="2 3">
    <name type="scientific">Acinetobacter rudis CIP 110305</name>
    <dbReference type="NCBI Taxonomy" id="421052"/>
    <lineage>
        <taxon>Bacteria</taxon>
        <taxon>Pseudomonadati</taxon>
        <taxon>Pseudomonadota</taxon>
        <taxon>Gammaproteobacteria</taxon>
        <taxon>Moraxellales</taxon>
        <taxon>Moraxellaceae</taxon>
        <taxon>Acinetobacter</taxon>
    </lineage>
</organism>
<dbReference type="PATRIC" id="fig|421052.3.peg.1312"/>
<protein>
    <submittedName>
        <fullName evidence="2">Uncharacterized protein</fullName>
    </submittedName>
</protein>
<reference evidence="2 3" key="1">
    <citation type="submission" date="2013-06" db="EMBL/GenBank/DDBJ databases">
        <title>The Genome Sequence of Acinetobacter rudis CIP 110305.</title>
        <authorList>
            <consortium name="The Broad Institute Genome Sequencing Platform"/>
            <consortium name="The Broad Institute Genome Sequencing Center for Infectious Disease"/>
            <person name="Cerqueira G."/>
            <person name="Feldgarden M."/>
            <person name="Courvalin P."/>
            <person name="Perichon B."/>
            <person name="Grillot-Courvalin C."/>
            <person name="Clermont D."/>
            <person name="Rocha E."/>
            <person name="Yoon E.-J."/>
            <person name="Nemec A."/>
            <person name="Young S.K."/>
            <person name="Zeng Q."/>
            <person name="Gargeya S."/>
            <person name="Fitzgerald M."/>
            <person name="Abouelleil A."/>
            <person name="Alvarado L."/>
            <person name="Berlin A.M."/>
            <person name="Chapman S.B."/>
            <person name="Dewar J."/>
            <person name="Goldberg J."/>
            <person name="Griggs A."/>
            <person name="Gujja S."/>
            <person name="Hansen M."/>
            <person name="Howarth C."/>
            <person name="Imamovic A."/>
            <person name="Larimer J."/>
            <person name="McCowan C."/>
            <person name="Murphy C."/>
            <person name="Pearson M."/>
            <person name="Priest M."/>
            <person name="Roberts A."/>
            <person name="Saif S."/>
            <person name="Shea T."/>
            <person name="Sykes S."/>
            <person name="Wortman J."/>
            <person name="Nusbaum C."/>
            <person name="Birren B."/>
        </authorList>
    </citation>
    <scope>NUCLEOTIDE SEQUENCE [LARGE SCALE GENOMIC DNA]</scope>
    <source>
        <strain evidence="2 3">CIP 110305</strain>
    </source>
</reference>
<sequence>MTRQKYALGLAIFLMAMNSSLQAAAMTSQQQKALQHQLNANIQYLSDENGSCLLSDQPINQAVTVIYLDPYQDYFHYDLVEALPMAKSNECIEMLGTEGLAGKYFYRVEGKSTDLIRGYGFELKFEQTIYHQRKIIGINFFGQKTAHRISECSSSEGTHFNIWQTGGAKPKKLLHRYTYLNMDLETTCKEAAYSKGLLNIK</sequence>
<feature type="signal peptide" evidence="1">
    <location>
        <begin position="1"/>
        <end position="23"/>
    </location>
</feature>
<evidence type="ECO:0000256" key="1">
    <source>
        <dbReference type="SAM" id="SignalP"/>
    </source>
</evidence>
<dbReference type="HOGENOM" id="CLU_1227768_0_0_6"/>
<dbReference type="STRING" id="632955.GCA_000829675_01261"/>
<dbReference type="RefSeq" id="WP_016655750.1">
    <property type="nucleotide sequence ID" value="NZ_KE340352.1"/>
</dbReference>
<dbReference type="AlphaFoldDB" id="S3NN12"/>
<evidence type="ECO:0000313" key="2">
    <source>
        <dbReference type="EMBL" id="EPF75674.1"/>
    </source>
</evidence>
<dbReference type="Proteomes" id="UP000014568">
    <property type="component" value="Unassembled WGS sequence"/>
</dbReference>
<feature type="chain" id="PRO_5004523675" evidence="1">
    <location>
        <begin position="24"/>
        <end position="201"/>
    </location>
</feature>
<gene>
    <name evidence="2" type="ORF">F945_01341</name>
</gene>
<dbReference type="EMBL" id="ATGI01000013">
    <property type="protein sequence ID" value="EPF75674.1"/>
    <property type="molecule type" value="Genomic_DNA"/>
</dbReference>
<dbReference type="eggNOG" id="ENOG5031RAP">
    <property type="taxonomic scope" value="Bacteria"/>
</dbReference>
<evidence type="ECO:0000313" key="3">
    <source>
        <dbReference type="Proteomes" id="UP000014568"/>
    </source>
</evidence>
<comment type="caution">
    <text evidence="2">The sequence shown here is derived from an EMBL/GenBank/DDBJ whole genome shotgun (WGS) entry which is preliminary data.</text>
</comment>